<dbReference type="KEGG" id="rgi:RGI145_10520"/>
<dbReference type="Proteomes" id="UP000185494">
    <property type="component" value="Chromosome 1"/>
</dbReference>
<dbReference type="EMBL" id="CP015583">
    <property type="protein sequence ID" value="APT57465.1"/>
    <property type="molecule type" value="Genomic_DNA"/>
</dbReference>
<dbReference type="CDD" id="cd02947">
    <property type="entry name" value="TRX_family"/>
    <property type="match status" value="1"/>
</dbReference>
<dbReference type="STRING" id="257708.RGI145_10520"/>
<protein>
    <submittedName>
        <fullName evidence="1">Thiol reductase thioredoxin</fullName>
    </submittedName>
</protein>
<dbReference type="eggNOG" id="COG0526">
    <property type="taxonomic scope" value="Bacteria"/>
</dbReference>
<proteinExistence type="predicted"/>
<dbReference type="AlphaFoldDB" id="A0A1L7AF99"/>
<name>A0A1L7AF99_9PROT</name>
<accession>A0A1L7AF99</accession>
<sequence>MASIIAFSAFGRLPMRPVTDPDLDSVLAESAPGEVSILYLWGSRCADCDAVRTALRSTPDSFLWPGVRWLESDLRDDLSLATRFGLLGIPAFLIFSGRRPRGRITGWPGVPAFTRLVGEQLRRLH</sequence>
<reference evidence="1 2" key="1">
    <citation type="submission" date="2016-05" db="EMBL/GenBank/DDBJ databases">
        <title>Complete Genome and Methylome Analysis of Psychrotrophic Bacterial Isolates from Antarctic Lake Untersee.</title>
        <authorList>
            <person name="Fomenkov A."/>
            <person name="Akimov V.N."/>
            <person name="Vasilyeva L.V."/>
            <person name="Andersen D."/>
            <person name="Vincze T."/>
            <person name="Roberts R.J."/>
        </authorList>
    </citation>
    <scope>NUCLEOTIDE SEQUENCE [LARGE SCALE GENOMIC DNA]</scope>
    <source>
        <strain evidence="1 2">U14-5</strain>
    </source>
</reference>
<organism evidence="1 2">
    <name type="scientific">Roseomonas gilardii</name>
    <dbReference type="NCBI Taxonomy" id="257708"/>
    <lineage>
        <taxon>Bacteria</taxon>
        <taxon>Pseudomonadati</taxon>
        <taxon>Pseudomonadota</taxon>
        <taxon>Alphaproteobacteria</taxon>
        <taxon>Acetobacterales</taxon>
        <taxon>Roseomonadaceae</taxon>
        <taxon>Roseomonas</taxon>
    </lineage>
</organism>
<dbReference type="RefSeq" id="WP_075798303.1">
    <property type="nucleotide sequence ID" value="NZ_CP015583.1"/>
</dbReference>
<dbReference type="SUPFAM" id="SSF52833">
    <property type="entry name" value="Thioredoxin-like"/>
    <property type="match status" value="1"/>
</dbReference>
<dbReference type="InterPro" id="IPR036249">
    <property type="entry name" value="Thioredoxin-like_sf"/>
</dbReference>
<evidence type="ECO:0000313" key="1">
    <source>
        <dbReference type="EMBL" id="APT57465.1"/>
    </source>
</evidence>
<dbReference type="Gene3D" id="3.40.30.10">
    <property type="entry name" value="Glutaredoxin"/>
    <property type="match status" value="1"/>
</dbReference>
<evidence type="ECO:0000313" key="2">
    <source>
        <dbReference type="Proteomes" id="UP000185494"/>
    </source>
</evidence>
<gene>
    <name evidence="1" type="ORF">RGI145_10520</name>
</gene>